<protein>
    <submittedName>
        <fullName evidence="1">Phytanoyl-CoA dioxygenase (PhyH)</fullName>
    </submittedName>
</protein>
<dbReference type="KEGG" id="bgok:Pr1d_04010"/>
<accession>A0A5B9Q637</accession>
<dbReference type="Pfam" id="PF05721">
    <property type="entry name" value="PhyH"/>
    <property type="match status" value="1"/>
</dbReference>
<evidence type="ECO:0000313" key="1">
    <source>
        <dbReference type="EMBL" id="QEG33140.1"/>
    </source>
</evidence>
<proteinExistence type="predicted"/>
<reference evidence="1 2" key="1">
    <citation type="submission" date="2019-08" db="EMBL/GenBank/DDBJ databases">
        <title>Deep-cultivation of Planctomycetes and their phenomic and genomic characterization uncovers novel biology.</title>
        <authorList>
            <person name="Wiegand S."/>
            <person name="Jogler M."/>
            <person name="Boedeker C."/>
            <person name="Pinto D."/>
            <person name="Vollmers J."/>
            <person name="Rivas-Marin E."/>
            <person name="Kohn T."/>
            <person name="Peeters S.H."/>
            <person name="Heuer A."/>
            <person name="Rast P."/>
            <person name="Oberbeckmann S."/>
            <person name="Bunk B."/>
            <person name="Jeske O."/>
            <person name="Meyerdierks A."/>
            <person name="Storesund J.E."/>
            <person name="Kallscheuer N."/>
            <person name="Luecker S."/>
            <person name="Lage O.M."/>
            <person name="Pohl T."/>
            <person name="Merkel B.J."/>
            <person name="Hornburger P."/>
            <person name="Mueller R.-W."/>
            <person name="Bruemmer F."/>
            <person name="Labrenz M."/>
            <person name="Spormann A.M."/>
            <person name="Op den Camp H."/>
            <person name="Overmann J."/>
            <person name="Amann R."/>
            <person name="Jetten M.S.M."/>
            <person name="Mascher T."/>
            <person name="Medema M.H."/>
            <person name="Devos D.P."/>
            <person name="Kaster A.-K."/>
            <person name="Ovreas L."/>
            <person name="Rohde M."/>
            <person name="Galperin M.Y."/>
            <person name="Jogler C."/>
        </authorList>
    </citation>
    <scope>NUCLEOTIDE SEQUENCE [LARGE SCALE GENOMIC DNA]</scope>
    <source>
        <strain evidence="1 2">Pr1d</strain>
    </source>
</reference>
<keyword evidence="1" id="KW-0223">Dioxygenase</keyword>
<sequence>MVAVQCTFFNKSPTSNWFVAYHQDRSIPVASYVSRKDWPGWSLKEGMTFVHGTDELLSDMVAVRLHLDDSTPDNGPLRVIHNSHRDGTLSPHDIDLIRESSEEIQLTVERGGIVAFRPLLLHASSKSRATDNRRILHFLFGPSELPHGLKWRRIV</sequence>
<dbReference type="RefSeq" id="WP_390622079.1">
    <property type="nucleotide sequence ID" value="NZ_CP042913.1"/>
</dbReference>
<keyword evidence="2" id="KW-1185">Reference proteome</keyword>
<dbReference type="GO" id="GO:0016706">
    <property type="term" value="F:2-oxoglutarate-dependent dioxygenase activity"/>
    <property type="evidence" value="ECO:0007669"/>
    <property type="project" value="UniProtKB-ARBA"/>
</dbReference>
<keyword evidence="1" id="KW-0560">Oxidoreductase</keyword>
<dbReference type="Gene3D" id="2.60.120.620">
    <property type="entry name" value="q2cbj1_9rhob like domain"/>
    <property type="match status" value="1"/>
</dbReference>
<name>A0A5B9Q637_9BACT</name>
<dbReference type="SUPFAM" id="SSF51197">
    <property type="entry name" value="Clavaminate synthase-like"/>
    <property type="match status" value="1"/>
</dbReference>
<evidence type="ECO:0000313" key="2">
    <source>
        <dbReference type="Proteomes" id="UP000323917"/>
    </source>
</evidence>
<dbReference type="Proteomes" id="UP000323917">
    <property type="component" value="Chromosome"/>
</dbReference>
<dbReference type="AlphaFoldDB" id="A0A5B9Q637"/>
<dbReference type="EMBL" id="CP042913">
    <property type="protein sequence ID" value="QEG33140.1"/>
    <property type="molecule type" value="Genomic_DNA"/>
</dbReference>
<organism evidence="1 2">
    <name type="scientific">Bythopirellula goksoeyrii</name>
    <dbReference type="NCBI Taxonomy" id="1400387"/>
    <lineage>
        <taxon>Bacteria</taxon>
        <taxon>Pseudomonadati</taxon>
        <taxon>Planctomycetota</taxon>
        <taxon>Planctomycetia</taxon>
        <taxon>Pirellulales</taxon>
        <taxon>Lacipirellulaceae</taxon>
        <taxon>Bythopirellula</taxon>
    </lineage>
</organism>
<gene>
    <name evidence="1" type="ORF">Pr1d_04010</name>
</gene>
<dbReference type="InterPro" id="IPR008775">
    <property type="entry name" value="Phytyl_CoA_dOase-like"/>
</dbReference>